<evidence type="ECO:0000256" key="1">
    <source>
        <dbReference type="ARBA" id="ARBA00010768"/>
    </source>
</evidence>
<accession>A0A835QZW2</accession>
<evidence type="ECO:0000313" key="5">
    <source>
        <dbReference type="Proteomes" id="UP000639772"/>
    </source>
</evidence>
<dbReference type="PANTHER" id="PTHR45666:SF20">
    <property type="entry name" value="TYPE I INOSITOL POLYPHOSPHATE 5-PHOSPHATASE 10"/>
    <property type="match status" value="1"/>
</dbReference>
<comment type="caution">
    <text evidence="4">The sequence shown here is derived from an EMBL/GenBank/DDBJ whole genome shotgun (WGS) entry which is preliminary data.</text>
</comment>
<dbReference type="InterPro" id="IPR000300">
    <property type="entry name" value="IPPc"/>
</dbReference>
<dbReference type="Proteomes" id="UP000639772">
    <property type="component" value="Chromosome 6"/>
</dbReference>
<evidence type="ECO:0000313" key="4">
    <source>
        <dbReference type="EMBL" id="KAG0479130.1"/>
    </source>
</evidence>
<reference evidence="4 5" key="1">
    <citation type="journal article" date="2020" name="Nat. Food">
        <title>A phased Vanilla planifolia genome enables genetic improvement of flavour and production.</title>
        <authorList>
            <person name="Hasing T."/>
            <person name="Tang H."/>
            <person name="Brym M."/>
            <person name="Khazi F."/>
            <person name="Huang T."/>
            <person name="Chambers A.H."/>
        </authorList>
    </citation>
    <scope>NUCLEOTIDE SEQUENCE [LARGE SCALE GENOMIC DNA]</scope>
    <source>
        <tissue evidence="4">Leaf</tissue>
    </source>
</reference>
<feature type="domain" description="Inositol polyphosphate-related phosphatase" evidence="3">
    <location>
        <begin position="18"/>
        <end position="128"/>
    </location>
</feature>
<dbReference type="Pfam" id="PF22669">
    <property type="entry name" value="Exo_endo_phos2"/>
    <property type="match status" value="1"/>
</dbReference>
<comment type="similarity">
    <text evidence="1">Belongs to the inositol polyphosphate 5-phosphatase family.</text>
</comment>
<protein>
    <recommendedName>
        <fullName evidence="3">Inositol polyphosphate-related phosphatase domain-containing protein</fullName>
    </recommendedName>
</protein>
<dbReference type="Gene3D" id="3.60.10.10">
    <property type="entry name" value="Endonuclease/exonuclease/phosphatase"/>
    <property type="match status" value="1"/>
</dbReference>
<proteinExistence type="inferred from homology"/>
<dbReference type="GO" id="GO:0046856">
    <property type="term" value="P:phosphatidylinositol dephosphorylation"/>
    <property type="evidence" value="ECO:0007669"/>
    <property type="project" value="InterPro"/>
</dbReference>
<evidence type="ECO:0000259" key="3">
    <source>
        <dbReference type="Pfam" id="PF22669"/>
    </source>
</evidence>
<gene>
    <name evidence="4" type="ORF">HPP92_013849</name>
</gene>
<name>A0A835QZW2_VANPL</name>
<sequence>MPSDSDDDSEEEDEEQRDLNYRIALSYRETKSLLEENNWNALLEKDQLKIEREAGRVFEGWKEGKICFAPTYKYSSNSDTYVGEVATSTKKRRTPAWCDRILWHGDGIEQLFYVRGESKLSDHRPIFAIFSVEVEVLNDRYKKELSTKNMKISVEELLPKG</sequence>
<dbReference type="InterPro" id="IPR045849">
    <property type="entry name" value="IP5P_plant"/>
</dbReference>
<dbReference type="EMBL" id="JADCNM010000006">
    <property type="protein sequence ID" value="KAG0479130.1"/>
    <property type="molecule type" value="Genomic_DNA"/>
</dbReference>
<dbReference type="PANTHER" id="PTHR45666">
    <property type="entry name" value="TYPE IV INOSITOL POLYPHOSPHATE 5-PHOSPHATASE 9"/>
    <property type="match status" value="1"/>
</dbReference>
<dbReference type="OrthoDB" id="62798at2759"/>
<evidence type="ECO:0000256" key="2">
    <source>
        <dbReference type="ARBA" id="ARBA00022801"/>
    </source>
</evidence>
<organism evidence="4 5">
    <name type="scientific">Vanilla planifolia</name>
    <name type="common">Vanilla</name>
    <dbReference type="NCBI Taxonomy" id="51239"/>
    <lineage>
        <taxon>Eukaryota</taxon>
        <taxon>Viridiplantae</taxon>
        <taxon>Streptophyta</taxon>
        <taxon>Embryophyta</taxon>
        <taxon>Tracheophyta</taxon>
        <taxon>Spermatophyta</taxon>
        <taxon>Magnoliopsida</taxon>
        <taxon>Liliopsida</taxon>
        <taxon>Asparagales</taxon>
        <taxon>Orchidaceae</taxon>
        <taxon>Vanilloideae</taxon>
        <taxon>Vanilleae</taxon>
        <taxon>Vanilla</taxon>
    </lineage>
</organism>
<dbReference type="GO" id="GO:0004445">
    <property type="term" value="F:inositol-polyphosphate 5-phosphatase activity"/>
    <property type="evidence" value="ECO:0007669"/>
    <property type="project" value="InterPro"/>
</dbReference>
<dbReference type="AlphaFoldDB" id="A0A835QZW2"/>
<dbReference type="GO" id="GO:0034485">
    <property type="term" value="F:phosphatidylinositol-3,4,5-trisphosphate 5-phosphatase activity"/>
    <property type="evidence" value="ECO:0007669"/>
    <property type="project" value="TreeGrafter"/>
</dbReference>
<dbReference type="InterPro" id="IPR036691">
    <property type="entry name" value="Endo/exonu/phosph_ase_sf"/>
</dbReference>
<dbReference type="GO" id="GO:0004439">
    <property type="term" value="F:phosphatidylinositol-4,5-bisphosphate 5-phosphatase activity"/>
    <property type="evidence" value="ECO:0007669"/>
    <property type="project" value="TreeGrafter"/>
</dbReference>
<dbReference type="SUPFAM" id="SSF56219">
    <property type="entry name" value="DNase I-like"/>
    <property type="match status" value="1"/>
</dbReference>
<keyword evidence="2" id="KW-0378">Hydrolase</keyword>